<organism evidence="2">
    <name type="scientific">Melanopsichium pennsylvanicum 4</name>
    <dbReference type="NCBI Taxonomy" id="1398559"/>
    <lineage>
        <taxon>Eukaryota</taxon>
        <taxon>Fungi</taxon>
        <taxon>Dikarya</taxon>
        <taxon>Basidiomycota</taxon>
        <taxon>Ustilaginomycotina</taxon>
        <taxon>Ustilaginomycetes</taxon>
        <taxon>Ustilaginales</taxon>
        <taxon>Ustilaginaceae</taxon>
        <taxon>Melanopsichium</taxon>
    </lineage>
</organism>
<dbReference type="AlphaFoldDB" id="A0A077R2I3"/>
<evidence type="ECO:0000256" key="1">
    <source>
        <dbReference type="SAM" id="MobiDB-lite"/>
    </source>
</evidence>
<reference evidence="2" key="1">
    <citation type="journal article" date="2014" name="Genome Biol. Evol.">
        <title>Gene Loss Rather Than Gene Gain Is Associated with a Host Jump from Monocots to Dicots in the Smut Fungus Melanopsichium pennsylvanicum.</title>
        <authorList>
            <person name="Sharma R."/>
            <person name="Mishra B."/>
            <person name="Runge F."/>
            <person name="Thines M."/>
        </authorList>
    </citation>
    <scope>NUCLEOTIDE SEQUENCE</scope>
    <source>
        <strain evidence="2">4</strain>
    </source>
</reference>
<feature type="region of interest" description="Disordered" evidence="1">
    <location>
        <begin position="227"/>
        <end position="267"/>
    </location>
</feature>
<feature type="compositionally biased region" description="Basic and acidic residues" evidence="1">
    <location>
        <begin position="164"/>
        <end position="173"/>
    </location>
</feature>
<name>A0A077R2I3_9BASI</name>
<proteinExistence type="predicted"/>
<sequence>MAPQTCGSANAEPQKASLVAETSNRLDSFPKSSAAPPSINRRRRRRPSQLAKIAKAASGEESAAPVEDLSGAESSDESSINDGDVNSLPGSDSSMPEYEKGLSNSTDNDLTKSADGLALAEVDEEILMDAPAASTPIASAFAIKLKSGLPSADLSVHEPVNWSSEKETEEALKARKARRKEACKNKQKVAAAARKDELEKARLDGKVPPRDCTRCKTRHWEQDACPSKAELVPPVPDKLAPKPSSKRKLAEEHNPRTAGPSSKGKGRVMNVELAGGVSACVTAGRREPKHTQEFQDGTHCYLNLPKFSKEWQKGKQPEKAFSLKEIVSALAAAGLSPKQATDAGFTVEWLIKFESVSAAQDAVRVPLTLRGVRVRLTPFFGQGPRIFVCKTKGTVSWEELINSLHEFAPQAKFKLKREEFAGCAGNKCLLIFDTPQQATQISLVFKSAKFTVAFLPLSPLPPCAICCEGHTSVDCGSLVPVPCPPGALSFYDHLIADR</sequence>
<accession>A0A077R2I3</accession>
<protein>
    <submittedName>
        <fullName evidence="2">Uncharacterized protein</fullName>
    </submittedName>
</protein>
<evidence type="ECO:0000313" key="2">
    <source>
        <dbReference type="EMBL" id="CDI53047.1"/>
    </source>
</evidence>
<dbReference type="EMBL" id="HG529564">
    <property type="protein sequence ID" value="CDI53047.1"/>
    <property type="molecule type" value="Genomic_DNA"/>
</dbReference>
<feature type="region of interest" description="Disordered" evidence="1">
    <location>
        <begin position="155"/>
        <end position="194"/>
    </location>
</feature>
<feature type="compositionally biased region" description="Basic residues" evidence="1">
    <location>
        <begin position="174"/>
        <end position="187"/>
    </location>
</feature>
<feature type="region of interest" description="Disordered" evidence="1">
    <location>
        <begin position="1"/>
        <end position="112"/>
    </location>
</feature>